<evidence type="ECO:0000256" key="3">
    <source>
        <dbReference type="ARBA" id="ARBA00022833"/>
    </source>
</evidence>
<dbReference type="SUPFAM" id="SSF140125">
    <property type="entry name" value="Rabenosyn-5 Rab-binding domain-like"/>
    <property type="match status" value="1"/>
</dbReference>
<dbReference type="SUPFAM" id="SSF57903">
    <property type="entry name" value="FYVE/PHD zinc finger"/>
    <property type="match status" value="1"/>
</dbReference>
<dbReference type="CDD" id="cd15716">
    <property type="entry name" value="FYVE_RBNS5"/>
    <property type="match status" value="1"/>
</dbReference>
<protein>
    <recommendedName>
        <fullName evidence="11">Rabenosyn-5</fullName>
    </recommendedName>
</protein>
<dbReference type="InterPro" id="IPR013083">
    <property type="entry name" value="Znf_RING/FYVE/PHD"/>
</dbReference>
<feature type="region of interest" description="Disordered" evidence="6">
    <location>
        <begin position="60"/>
        <end position="80"/>
    </location>
</feature>
<dbReference type="PROSITE" id="PS00028">
    <property type="entry name" value="ZINC_FINGER_C2H2_1"/>
    <property type="match status" value="1"/>
</dbReference>
<dbReference type="InterPro" id="IPR017455">
    <property type="entry name" value="Znf_FYVE-rel"/>
</dbReference>
<evidence type="ECO:0008006" key="11">
    <source>
        <dbReference type="Google" id="ProtNLM"/>
    </source>
</evidence>
<proteinExistence type="predicted"/>
<evidence type="ECO:0000313" key="10">
    <source>
        <dbReference type="Proteomes" id="UP001217089"/>
    </source>
</evidence>
<evidence type="ECO:0000313" key="9">
    <source>
        <dbReference type="EMBL" id="KAJ8301884.1"/>
    </source>
</evidence>
<dbReference type="InterPro" id="IPR000306">
    <property type="entry name" value="Znf_FYVE"/>
</dbReference>
<evidence type="ECO:0000256" key="5">
    <source>
        <dbReference type="SAM" id="Coils"/>
    </source>
</evidence>
<dbReference type="PANTHER" id="PTHR13510">
    <property type="entry name" value="FYVE-FINGER-CONTAINING RAB5 EFFECTOR PROTEIN RABENOSYN-5-RELATED"/>
    <property type="match status" value="1"/>
</dbReference>
<evidence type="ECO:0000256" key="2">
    <source>
        <dbReference type="ARBA" id="ARBA00022771"/>
    </source>
</evidence>
<dbReference type="InterPro" id="IPR036531">
    <property type="entry name" value="Rbsn_Rab-bd_sf"/>
</dbReference>
<evidence type="ECO:0000256" key="1">
    <source>
        <dbReference type="ARBA" id="ARBA00022723"/>
    </source>
</evidence>
<sequence>MATTVEVREGFLCPMCMKDLGTVTQLQSHFEEAHSAEDKDVLQSLRGLFGKAKKKILGDRDENGSFDSSDSTDVASKYKTPAPSVAGYDPSLWEPQEIGVTRSKTDMFRAIRGERVDRCVVETNKLIIRLDKLVGEDAPTDSGKRKKFEMSVVPWTPDNQVPSCPGCGKSFSFTKRRHHCRLCGGIMCDKCSQFLPYSFGKKLTDPAYEFESAGSGFLRRAGSNSSLNSMMSPEGEPHIRTCENCRILLEKRNQQVQQRYIRPDIVLLYEKLKSCIDNTEELMKNFMPMVESLSNGESTHSLREAQMYRVKIMKLYDVIDGLSKKILVLGSNSDPPLTPKQAQLQKAIRAYASNFMQENVIGLQSLPSEEQYQKLQEARKLEIQRRIAKERQATMEAQERERRKHEQKENMHKGAECVPRQTEERKRSGSQKLSGWIPQESSVNFSDRDDPMVQQMNIIRGYIKQARQAQKFDEVNMLEQNLKELQQEYIRQQKQNWS</sequence>
<organism evidence="9 10">
    <name type="scientific">Tegillarca granosa</name>
    <name type="common">Malaysian cockle</name>
    <name type="synonym">Anadara granosa</name>
    <dbReference type="NCBI Taxonomy" id="220873"/>
    <lineage>
        <taxon>Eukaryota</taxon>
        <taxon>Metazoa</taxon>
        <taxon>Spiralia</taxon>
        <taxon>Lophotrochozoa</taxon>
        <taxon>Mollusca</taxon>
        <taxon>Bivalvia</taxon>
        <taxon>Autobranchia</taxon>
        <taxon>Pteriomorphia</taxon>
        <taxon>Arcoida</taxon>
        <taxon>Arcoidea</taxon>
        <taxon>Arcidae</taxon>
        <taxon>Tegillarca</taxon>
    </lineage>
</organism>
<evidence type="ECO:0000256" key="6">
    <source>
        <dbReference type="SAM" id="MobiDB-lite"/>
    </source>
</evidence>
<reference evidence="9 10" key="1">
    <citation type="submission" date="2022-12" db="EMBL/GenBank/DDBJ databases">
        <title>Chromosome-level genome of Tegillarca granosa.</title>
        <authorList>
            <person name="Kim J."/>
        </authorList>
    </citation>
    <scope>NUCLEOTIDE SEQUENCE [LARGE SCALE GENOMIC DNA]</scope>
    <source>
        <strain evidence="9">Teg-2019</strain>
        <tissue evidence="9">Adductor muscle</tissue>
    </source>
</reference>
<dbReference type="Gene3D" id="3.30.40.10">
    <property type="entry name" value="Zinc/RING finger domain, C3HC4 (zinc finger)"/>
    <property type="match status" value="1"/>
</dbReference>
<dbReference type="PROSITE" id="PS50178">
    <property type="entry name" value="ZF_FYVE"/>
    <property type="match status" value="1"/>
</dbReference>
<dbReference type="InterPro" id="IPR011011">
    <property type="entry name" value="Znf_FYVE_PHD"/>
</dbReference>
<dbReference type="Proteomes" id="UP001217089">
    <property type="component" value="Unassembled WGS sequence"/>
</dbReference>
<feature type="domain" description="FYVE-type" evidence="8">
    <location>
        <begin position="158"/>
        <end position="250"/>
    </location>
</feature>
<evidence type="ECO:0000259" key="7">
    <source>
        <dbReference type="PROSITE" id="PS50157"/>
    </source>
</evidence>
<gene>
    <name evidence="9" type="ORF">KUTeg_020871</name>
</gene>
<name>A0ABQ9E971_TEGGR</name>
<keyword evidence="2 4" id="KW-0863">Zinc-finger</keyword>
<keyword evidence="10" id="KW-1185">Reference proteome</keyword>
<dbReference type="PROSITE" id="PS50157">
    <property type="entry name" value="ZINC_FINGER_C2H2_2"/>
    <property type="match status" value="1"/>
</dbReference>
<dbReference type="InterPro" id="IPR052727">
    <property type="entry name" value="Rab4/Rab5_effector"/>
</dbReference>
<feature type="domain" description="C2H2-type" evidence="7">
    <location>
        <begin position="11"/>
        <end position="39"/>
    </location>
</feature>
<evidence type="ECO:0000259" key="8">
    <source>
        <dbReference type="PROSITE" id="PS50178"/>
    </source>
</evidence>
<dbReference type="InterPro" id="IPR021565">
    <property type="entry name" value="Rbsn_Rab-bd"/>
</dbReference>
<dbReference type="SMART" id="SM00064">
    <property type="entry name" value="FYVE"/>
    <property type="match status" value="1"/>
</dbReference>
<dbReference type="Pfam" id="PF11464">
    <property type="entry name" value="Rbsn"/>
    <property type="match status" value="1"/>
</dbReference>
<dbReference type="InterPro" id="IPR013087">
    <property type="entry name" value="Znf_C2H2_type"/>
</dbReference>
<dbReference type="Gene3D" id="4.10.860.20">
    <property type="entry name" value="Rabenosyn, Rab binding domain"/>
    <property type="match status" value="1"/>
</dbReference>
<comment type="caution">
    <text evidence="9">The sequence shown here is derived from an EMBL/GenBank/DDBJ whole genome shotgun (WGS) entry which is preliminary data.</text>
</comment>
<keyword evidence="1" id="KW-0479">Metal-binding</keyword>
<keyword evidence="3" id="KW-0862">Zinc</keyword>
<dbReference type="PANTHER" id="PTHR13510:SF44">
    <property type="entry name" value="RABENOSYN-5"/>
    <property type="match status" value="1"/>
</dbReference>
<dbReference type="Pfam" id="PF01363">
    <property type="entry name" value="FYVE"/>
    <property type="match status" value="1"/>
</dbReference>
<feature type="compositionally biased region" description="Polar residues" evidence="6">
    <location>
        <begin position="65"/>
        <end position="74"/>
    </location>
</feature>
<feature type="region of interest" description="Disordered" evidence="6">
    <location>
        <begin position="392"/>
        <end position="448"/>
    </location>
</feature>
<feature type="compositionally biased region" description="Basic and acidic residues" evidence="6">
    <location>
        <begin position="392"/>
        <end position="427"/>
    </location>
</feature>
<evidence type="ECO:0000256" key="4">
    <source>
        <dbReference type="PROSITE-ProRule" id="PRU00042"/>
    </source>
</evidence>
<feature type="coiled-coil region" evidence="5">
    <location>
        <begin position="468"/>
        <end position="495"/>
    </location>
</feature>
<dbReference type="EMBL" id="JARBDR010000918">
    <property type="protein sequence ID" value="KAJ8301884.1"/>
    <property type="molecule type" value="Genomic_DNA"/>
</dbReference>
<keyword evidence="5" id="KW-0175">Coiled coil</keyword>
<accession>A0ABQ9E971</accession>